<dbReference type="Proteomes" id="UP000030428">
    <property type="component" value="Unassembled WGS sequence"/>
</dbReference>
<dbReference type="NCBIfam" id="TIGR02142">
    <property type="entry name" value="modC_ABC"/>
    <property type="match status" value="1"/>
</dbReference>
<gene>
    <name evidence="12" type="ORF">PN36_07675</name>
</gene>
<accession>A0A0A6P9J7</accession>
<evidence type="ECO:0000313" key="13">
    <source>
        <dbReference type="Proteomes" id="UP000030428"/>
    </source>
</evidence>
<evidence type="ECO:0000256" key="2">
    <source>
        <dbReference type="ARBA" id="ARBA00022475"/>
    </source>
</evidence>
<keyword evidence="6 12" id="KW-0067">ATP-binding</keyword>
<dbReference type="SUPFAM" id="SSF52540">
    <property type="entry name" value="P-loop containing nucleoside triphosphate hydrolases"/>
    <property type="match status" value="1"/>
</dbReference>
<dbReference type="InterPro" id="IPR017871">
    <property type="entry name" value="ABC_transporter-like_CS"/>
</dbReference>
<dbReference type="InterPro" id="IPR027417">
    <property type="entry name" value="P-loop_NTPase"/>
</dbReference>
<dbReference type="PROSITE" id="PS00211">
    <property type="entry name" value="ABC_TRANSPORTER_1"/>
    <property type="match status" value="1"/>
</dbReference>
<keyword evidence="8" id="KW-0472">Membrane</keyword>
<evidence type="ECO:0000256" key="7">
    <source>
        <dbReference type="ARBA" id="ARBA00022967"/>
    </source>
</evidence>
<evidence type="ECO:0000256" key="9">
    <source>
        <dbReference type="PROSITE-ProRule" id="PRU01213"/>
    </source>
</evidence>
<dbReference type="AlphaFoldDB" id="A0A0A6P9J7"/>
<feature type="domain" description="ABC transporter" evidence="10">
    <location>
        <begin position="1"/>
        <end position="230"/>
    </location>
</feature>
<dbReference type="GO" id="GO:0005524">
    <property type="term" value="F:ATP binding"/>
    <property type="evidence" value="ECO:0007669"/>
    <property type="project" value="UniProtKB-KW"/>
</dbReference>
<evidence type="ECO:0000256" key="6">
    <source>
        <dbReference type="ARBA" id="ARBA00022840"/>
    </source>
</evidence>
<evidence type="ECO:0000259" key="10">
    <source>
        <dbReference type="PROSITE" id="PS50893"/>
    </source>
</evidence>
<sequence>MSIEVNFQLKRRNFSLEVQTAFPESGITALFGPSGGGKTTLLRCIAGLEPSVRGHLRVGDTVWQDERVFVPPHKRPIGYVFQGAALFPHLSVRGNLDFALKRASTRRISFDEAVAFTGIGHLLERRTTNLSGGERQRVALARALLSSPKFLLMDEPLAALDRESKAQLMPYIEQLHETLSIPVLYVSHSIEEVAHLADRMVLLFNGRVQGSGLISEMLTSLSLPLARSDNAVSVIEATVVEHDDNYHLTCLRFDGGEILLPREDLSIGKSVRVGVHARDVSLVWQPSEHTSILNVIPVVVKEVSVLNSAQVLVRLRAANTLLLARITQKSAAALDVVPGREMYAQVKSVSLID</sequence>
<evidence type="ECO:0000256" key="4">
    <source>
        <dbReference type="ARBA" id="ARBA00022519"/>
    </source>
</evidence>
<keyword evidence="7" id="KW-1278">Translocase</keyword>
<dbReference type="Pfam" id="PF00005">
    <property type="entry name" value="ABC_tran"/>
    <property type="match status" value="1"/>
</dbReference>
<keyword evidence="5" id="KW-0547">Nucleotide-binding</keyword>
<evidence type="ECO:0000256" key="5">
    <source>
        <dbReference type="ARBA" id="ARBA00022741"/>
    </source>
</evidence>
<dbReference type="EMBL" id="JSZA02000022">
    <property type="protein sequence ID" value="KHD07017.1"/>
    <property type="molecule type" value="Genomic_DNA"/>
</dbReference>
<dbReference type="InterPro" id="IPR011868">
    <property type="entry name" value="ModC_ABC_ATP-bd"/>
</dbReference>
<dbReference type="PANTHER" id="PTHR43514:SF10">
    <property type="entry name" value="MOLYBDENUM IMPORT ATP-BINDING PROTEIN MODC 2"/>
    <property type="match status" value="1"/>
</dbReference>
<dbReference type="GO" id="GO:0140359">
    <property type="term" value="F:ABC-type transporter activity"/>
    <property type="evidence" value="ECO:0007669"/>
    <property type="project" value="InterPro"/>
</dbReference>
<dbReference type="InterPro" id="IPR005116">
    <property type="entry name" value="Transp-assoc_OB_typ1"/>
</dbReference>
<keyword evidence="3 9" id="KW-0500">Molybdenum</keyword>
<keyword evidence="1" id="KW-0813">Transport</keyword>
<dbReference type="PROSITE" id="PS51866">
    <property type="entry name" value="MOP"/>
    <property type="match status" value="1"/>
</dbReference>
<dbReference type="SUPFAM" id="SSF50331">
    <property type="entry name" value="MOP-like"/>
    <property type="match status" value="1"/>
</dbReference>
<keyword evidence="4" id="KW-0997">Cell inner membrane</keyword>
<organism evidence="12 13">
    <name type="scientific">Candidatus Thiomargarita nelsonii</name>
    <dbReference type="NCBI Taxonomy" id="1003181"/>
    <lineage>
        <taxon>Bacteria</taxon>
        <taxon>Pseudomonadati</taxon>
        <taxon>Pseudomonadota</taxon>
        <taxon>Gammaproteobacteria</taxon>
        <taxon>Thiotrichales</taxon>
        <taxon>Thiotrichaceae</taxon>
        <taxon>Thiomargarita</taxon>
    </lineage>
</organism>
<proteinExistence type="predicted"/>
<dbReference type="GO" id="GO:0015098">
    <property type="term" value="F:molybdate ion transmembrane transporter activity"/>
    <property type="evidence" value="ECO:0007669"/>
    <property type="project" value="InterPro"/>
</dbReference>
<evidence type="ECO:0000256" key="8">
    <source>
        <dbReference type="ARBA" id="ARBA00023136"/>
    </source>
</evidence>
<keyword evidence="2" id="KW-1003">Cell membrane</keyword>
<dbReference type="InterPro" id="IPR003439">
    <property type="entry name" value="ABC_transporter-like_ATP-bd"/>
</dbReference>
<name>A0A0A6P9J7_9GAMM</name>
<evidence type="ECO:0000313" key="12">
    <source>
        <dbReference type="EMBL" id="KHD07017.1"/>
    </source>
</evidence>
<dbReference type="InterPro" id="IPR008995">
    <property type="entry name" value="Mo/tungstate-bd_C_term_dom"/>
</dbReference>
<dbReference type="InterPro" id="IPR004606">
    <property type="entry name" value="Mop_domain"/>
</dbReference>
<dbReference type="Gene3D" id="3.40.50.300">
    <property type="entry name" value="P-loop containing nucleotide triphosphate hydrolases"/>
    <property type="match status" value="1"/>
</dbReference>
<dbReference type="PROSITE" id="PS50893">
    <property type="entry name" value="ABC_TRANSPORTER_2"/>
    <property type="match status" value="1"/>
</dbReference>
<dbReference type="InterPro" id="IPR003593">
    <property type="entry name" value="AAA+_ATPase"/>
</dbReference>
<evidence type="ECO:0000256" key="1">
    <source>
        <dbReference type="ARBA" id="ARBA00022448"/>
    </source>
</evidence>
<evidence type="ECO:0000256" key="3">
    <source>
        <dbReference type="ARBA" id="ARBA00022505"/>
    </source>
</evidence>
<keyword evidence="13" id="KW-1185">Reference proteome</keyword>
<dbReference type="GO" id="GO:0016020">
    <property type="term" value="C:membrane"/>
    <property type="evidence" value="ECO:0007669"/>
    <property type="project" value="InterPro"/>
</dbReference>
<comment type="caution">
    <text evidence="12">The sequence shown here is derived from an EMBL/GenBank/DDBJ whole genome shotgun (WGS) entry which is preliminary data.</text>
</comment>
<dbReference type="SMART" id="SM00382">
    <property type="entry name" value="AAA"/>
    <property type="match status" value="1"/>
</dbReference>
<reference evidence="12 13" key="1">
    <citation type="journal article" date="2016" name="Front. Microbiol.">
        <title>Single-Cell (Meta-)Genomics of a Dimorphic Candidatus Thiomargarita nelsonii Reveals Genomic Plasticity.</title>
        <authorList>
            <person name="Flood B.E."/>
            <person name="Fliss P."/>
            <person name="Jones D.S."/>
            <person name="Dick G.J."/>
            <person name="Jain S."/>
            <person name="Kaster A.K."/>
            <person name="Winkel M."/>
            <person name="Mussmann M."/>
            <person name="Bailey J."/>
        </authorList>
    </citation>
    <scope>NUCLEOTIDE SEQUENCE [LARGE SCALE GENOMIC DNA]</scope>
    <source>
        <strain evidence="12">Hydrate Ridge</strain>
    </source>
</reference>
<dbReference type="Pfam" id="PF03459">
    <property type="entry name" value="TOBE"/>
    <property type="match status" value="1"/>
</dbReference>
<evidence type="ECO:0000259" key="11">
    <source>
        <dbReference type="PROSITE" id="PS51866"/>
    </source>
</evidence>
<dbReference type="PANTHER" id="PTHR43514">
    <property type="entry name" value="ABC TRANSPORTER I FAMILY MEMBER 10"/>
    <property type="match status" value="1"/>
</dbReference>
<protein>
    <submittedName>
        <fullName evidence="12">Molybdenum ABC transporter ATP-binding protein</fullName>
    </submittedName>
</protein>
<dbReference type="GO" id="GO:0016887">
    <property type="term" value="F:ATP hydrolysis activity"/>
    <property type="evidence" value="ECO:0007669"/>
    <property type="project" value="InterPro"/>
</dbReference>
<feature type="domain" description="Mop" evidence="11">
    <location>
        <begin position="289"/>
        <end position="353"/>
    </location>
</feature>
<dbReference type="InterPro" id="IPR050334">
    <property type="entry name" value="Molybdenum_import_ModC"/>
</dbReference>
<dbReference type="Gene3D" id="2.40.50.100">
    <property type="match status" value="1"/>
</dbReference>